<evidence type="ECO:0000256" key="2">
    <source>
        <dbReference type="SAM" id="Phobius"/>
    </source>
</evidence>
<sequence length="188" mass="21482">MKNDNINELFKKLDFDNKEPATGHKQRFLEKLEEQNSHSKNLAKGSNSSSIWAPMLSVAAILAIAFMVFAGFFGENSYKNQGDLASVSPQMKETKQFYTQLIETKLQNLKAENAPGTEAIVEDALTQLEKLETEYKKLQKDLRNSGQDERVIYAMISNFQQRIDLLKQVLDQIENIKSLKNKSDENYI</sequence>
<accession>A0A0Q9ZAZ1</accession>
<organism evidence="3 4">
    <name type="scientific">Salegentibacter mishustinae</name>
    <dbReference type="NCBI Taxonomy" id="270918"/>
    <lineage>
        <taxon>Bacteria</taxon>
        <taxon>Pseudomonadati</taxon>
        <taxon>Bacteroidota</taxon>
        <taxon>Flavobacteriia</taxon>
        <taxon>Flavobacteriales</taxon>
        <taxon>Flavobacteriaceae</taxon>
        <taxon>Salegentibacter</taxon>
    </lineage>
</organism>
<dbReference type="STRING" id="270918.APR42_13420"/>
<feature type="transmembrane region" description="Helical" evidence="2">
    <location>
        <begin position="51"/>
        <end position="73"/>
    </location>
</feature>
<evidence type="ECO:0008006" key="5">
    <source>
        <dbReference type="Google" id="ProtNLM"/>
    </source>
</evidence>
<dbReference type="Proteomes" id="UP000051643">
    <property type="component" value="Unassembled WGS sequence"/>
</dbReference>
<feature type="coiled-coil region" evidence="1">
    <location>
        <begin position="121"/>
        <end position="176"/>
    </location>
</feature>
<dbReference type="RefSeq" id="WP_057480789.1">
    <property type="nucleotide sequence ID" value="NZ_BMWR01000006.1"/>
</dbReference>
<protein>
    <recommendedName>
        <fullName evidence="5">DUF4179 domain-containing protein</fullName>
    </recommendedName>
</protein>
<keyword evidence="2" id="KW-1133">Transmembrane helix</keyword>
<evidence type="ECO:0000313" key="3">
    <source>
        <dbReference type="EMBL" id="KRG30181.1"/>
    </source>
</evidence>
<keyword evidence="4" id="KW-1185">Reference proteome</keyword>
<keyword evidence="2" id="KW-0812">Transmembrane</keyword>
<dbReference type="AlphaFoldDB" id="A0A0Q9ZAZ1"/>
<reference evidence="3" key="1">
    <citation type="submission" date="2015-10" db="EMBL/GenBank/DDBJ databases">
        <title>Draft genome sequence of Salegentibacter mishustinae KCTC 12263.</title>
        <authorList>
            <person name="Lin W."/>
            <person name="Zheng Q."/>
        </authorList>
    </citation>
    <scope>NUCLEOTIDE SEQUENCE [LARGE SCALE GENOMIC DNA]</scope>
    <source>
        <strain evidence="3">KCTC 12263</strain>
    </source>
</reference>
<dbReference type="EMBL" id="LKTP01000002">
    <property type="protein sequence ID" value="KRG30181.1"/>
    <property type="molecule type" value="Genomic_DNA"/>
</dbReference>
<evidence type="ECO:0000256" key="1">
    <source>
        <dbReference type="SAM" id="Coils"/>
    </source>
</evidence>
<dbReference type="OrthoDB" id="1143801at2"/>
<comment type="caution">
    <text evidence="3">The sequence shown here is derived from an EMBL/GenBank/DDBJ whole genome shotgun (WGS) entry which is preliminary data.</text>
</comment>
<keyword evidence="2" id="KW-0472">Membrane</keyword>
<evidence type="ECO:0000313" key="4">
    <source>
        <dbReference type="Proteomes" id="UP000051643"/>
    </source>
</evidence>
<keyword evidence="1" id="KW-0175">Coiled coil</keyword>
<name>A0A0Q9ZAZ1_9FLAO</name>
<gene>
    <name evidence="3" type="ORF">APR42_13420</name>
</gene>
<proteinExistence type="predicted"/>